<proteinExistence type="predicted"/>
<dbReference type="InterPro" id="IPR032466">
    <property type="entry name" value="Metal_Hydrolase"/>
</dbReference>
<dbReference type="Proteomes" id="UP000319817">
    <property type="component" value="Chromosome"/>
</dbReference>
<gene>
    <name evidence="2" type="ORF">K239x_16060</name>
</gene>
<dbReference type="InterPro" id="IPR006680">
    <property type="entry name" value="Amidohydro-rel"/>
</dbReference>
<keyword evidence="3" id="KW-1185">Reference proteome</keyword>
<sequence length="441" mass="47643">MYRECRTQSCLIGLIIAFFPLGMPVLFNTGPAYSQEMNKIAAPQPDSVVAIVGGKLIDGNGGRPLQNSCIVIRGNQIVAVGSRHETPIPKGAKVFDAGGKSVLPGLIDTHFHSRDSVEQPVNFELHNGVTSFRDPGHPFKYYTTLLASDARIPRVFLCGGHLDAPPVVWPDQAAVITTEDEARQAVASHVDRGASAIKVYFRLPIEHIRAACQAAHDRHVPVTAHLELVDADDAIEAGVSGIEHITSFGTSIGTSDQVKQFKSMVSADSGARREWRYRLWAQVQLEKNPRVGELIDLIVQRGVFVSPTLAVFERRAGKKDATAAEAAGFKNMLSFSGRCHKAGAKLVVGSHTWVPFAAQGKAYLREVELLVEAGMKPLDVLTSATKTGAEFLGVDDRLGTIETGKLADLIVVDGDPTTKISDLGRVTKVMLNGQWVDLPSQ</sequence>
<feature type="domain" description="Amidohydrolase-related" evidence="1">
    <location>
        <begin position="102"/>
        <end position="436"/>
    </location>
</feature>
<dbReference type="RefSeq" id="WP_419189796.1">
    <property type="nucleotide sequence ID" value="NZ_CP036526.1"/>
</dbReference>
<protein>
    <submittedName>
        <fullName evidence="2">N-acyl-D-glutamate deacylase</fullName>
        <ecNumber evidence="2">3.5.1.82</ecNumber>
    </submittedName>
</protein>
<dbReference type="GO" id="GO:0047421">
    <property type="term" value="F:N-acyl-D-glutamate deacylase activity"/>
    <property type="evidence" value="ECO:0007669"/>
    <property type="project" value="UniProtKB-EC"/>
</dbReference>
<dbReference type="SUPFAM" id="SSF51556">
    <property type="entry name" value="Metallo-dependent hydrolases"/>
    <property type="match status" value="1"/>
</dbReference>
<name>A0A517NRA7_9BACT</name>
<dbReference type="EMBL" id="CP036526">
    <property type="protein sequence ID" value="QDT09658.1"/>
    <property type="molecule type" value="Genomic_DNA"/>
</dbReference>
<dbReference type="Pfam" id="PF01979">
    <property type="entry name" value="Amidohydro_1"/>
    <property type="match status" value="1"/>
</dbReference>
<evidence type="ECO:0000259" key="1">
    <source>
        <dbReference type="Pfam" id="PF01979"/>
    </source>
</evidence>
<dbReference type="InterPro" id="IPR051781">
    <property type="entry name" value="Metallo-dep_Hydrolase"/>
</dbReference>
<dbReference type="PANTHER" id="PTHR43135:SF3">
    <property type="entry name" value="ALPHA-D-RIBOSE 1-METHYLPHOSPHONATE 5-TRIPHOSPHATE DIPHOSPHATASE"/>
    <property type="match status" value="1"/>
</dbReference>
<dbReference type="AlphaFoldDB" id="A0A517NRA7"/>
<reference evidence="2 3" key="1">
    <citation type="submission" date="2019-02" db="EMBL/GenBank/DDBJ databases">
        <title>Deep-cultivation of Planctomycetes and their phenomic and genomic characterization uncovers novel biology.</title>
        <authorList>
            <person name="Wiegand S."/>
            <person name="Jogler M."/>
            <person name="Boedeker C."/>
            <person name="Pinto D."/>
            <person name="Vollmers J."/>
            <person name="Rivas-Marin E."/>
            <person name="Kohn T."/>
            <person name="Peeters S.H."/>
            <person name="Heuer A."/>
            <person name="Rast P."/>
            <person name="Oberbeckmann S."/>
            <person name="Bunk B."/>
            <person name="Jeske O."/>
            <person name="Meyerdierks A."/>
            <person name="Storesund J.E."/>
            <person name="Kallscheuer N."/>
            <person name="Luecker S."/>
            <person name="Lage O.M."/>
            <person name="Pohl T."/>
            <person name="Merkel B.J."/>
            <person name="Hornburger P."/>
            <person name="Mueller R.-W."/>
            <person name="Bruemmer F."/>
            <person name="Labrenz M."/>
            <person name="Spormann A.M."/>
            <person name="Op den Camp H."/>
            <person name="Overmann J."/>
            <person name="Amann R."/>
            <person name="Jetten M.S.M."/>
            <person name="Mascher T."/>
            <person name="Medema M.H."/>
            <person name="Devos D.P."/>
            <person name="Kaster A.-K."/>
            <person name="Ovreas L."/>
            <person name="Rohde M."/>
            <person name="Galperin M.Y."/>
            <person name="Jogler C."/>
        </authorList>
    </citation>
    <scope>NUCLEOTIDE SEQUENCE [LARGE SCALE GENOMIC DNA]</scope>
    <source>
        <strain evidence="2 3">K23_9</strain>
    </source>
</reference>
<organism evidence="2 3">
    <name type="scientific">Stieleria marina</name>
    <dbReference type="NCBI Taxonomy" id="1930275"/>
    <lineage>
        <taxon>Bacteria</taxon>
        <taxon>Pseudomonadati</taxon>
        <taxon>Planctomycetota</taxon>
        <taxon>Planctomycetia</taxon>
        <taxon>Pirellulales</taxon>
        <taxon>Pirellulaceae</taxon>
        <taxon>Stieleria</taxon>
    </lineage>
</organism>
<dbReference type="SUPFAM" id="SSF51338">
    <property type="entry name" value="Composite domain of metallo-dependent hydrolases"/>
    <property type="match status" value="1"/>
</dbReference>
<dbReference type="PANTHER" id="PTHR43135">
    <property type="entry name" value="ALPHA-D-RIBOSE 1-METHYLPHOSPHONATE 5-TRIPHOSPHATE DIPHOSPHATASE"/>
    <property type="match status" value="1"/>
</dbReference>
<dbReference type="EC" id="3.5.1.82" evidence="2"/>
<dbReference type="Gene3D" id="3.20.20.140">
    <property type="entry name" value="Metal-dependent hydrolases"/>
    <property type="match status" value="1"/>
</dbReference>
<dbReference type="InterPro" id="IPR011059">
    <property type="entry name" value="Metal-dep_hydrolase_composite"/>
</dbReference>
<dbReference type="Gene3D" id="2.30.40.10">
    <property type="entry name" value="Urease, subunit C, domain 1"/>
    <property type="match status" value="1"/>
</dbReference>
<accession>A0A517NRA7</accession>
<keyword evidence="2" id="KW-0378">Hydrolase</keyword>
<evidence type="ECO:0000313" key="2">
    <source>
        <dbReference type="EMBL" id="QDT09658.1"/>
    </source>
</evidence>
<evidence type="ECO:0000313" key="3">
    <source>
        <dbReference type="Proteomes" id="UP000319817"/>
    </source>
</evidence>